<dbReference type="AlphaFoldDB" id="A0A0G1B9S7"/>
<dbReference type="GO" id="GO:0005886">
    <property type="term" value="C:plasma membrane"/>
    <property type="evidence" value="ECO:0007669"/>
    <property type="project" value="UniProtKB-SubCell"/>
</dbReference>
<reference evidence="10 11" key="1">
    <citation type="journal article" date="2015" name="Nature">
        <title>rRNA introns, odd ribosomes, and small enigmatic genomes across a large radiation of phyla.</title>
        <authorList>
            <person name="Brown C.T."/>
            <person name="Hug L.A."/>
            <person name="Thomas B.C."/>
            <person name="Sharon I."/>
            <person name="Castelle C.J."/>
            <person name="Singh A."/>
            <person name="Wilkins M.J."/>
            <person name="Williams K.H."/>
            <person name="Banfield J.F."/>
        </authorList>
    </citation>
    <scope>NUCLEOTIDE SEQUENCE [LARGE SCALE GENOMIC DNA]</scope>
</reference>
<feature type="domain" description="Glycosyltransferase RgtA/B/C/D-like" evidence="9">
    <location>
        <begin position="84"/>
        <end position="234"/>
    </location>
</feature>
<evidence type="ECO:0000256" key="3">
    <source>
        <dbReference type="ARBA" id="ARBA00022676"/>
    </source>
</evidence>
<proteinExistence type="predicted"/>
<dbReference type="Proteomes" id="UP000034785">
    <property type="component" value="Unassembled WGS sequence"/>
</dbReference>
<dbReference type="PANTHER" id="PTHR33908:SF11">
    <property type="entry name" value="MEMBRANE PROTEIN"/>
    <property type="match status" value="1"/>
</dbReference>
<evidence type="ECO:0000256" key="8">
    <source>
        <dbReference type="SAM" id="Phobius"/>
    </source>
</evidence>
<keyword evidence="4" id="KW-0808">Transferase</keyword>
<keyword evidence="7 8" id="KW-0472">Membrane</keyword>
<feature type="transmembrane region" description="Helical" evidence="8">
    <location>
        <begin position="159"/>
        <end position="176"/>
    </location>
</feature>
<organism evidence="10 11">
    <name type="scientific">Candidatus Daviesbacteria bacterium GW2011_GWA2_42_7</name>
    <dbReference type="NCBI Taxonomy" id="1618425"/>
    <lineage>
        <taxon>Bacteria</taxon>
        <taxon>Candidatus Daviesiibacteriota</taxon>
    </lineage>
</organism>
<evidence type="ECO:0000256" key="5">
    <source>
        <dbReference type="ARBA" id="ARBA00022692"/>
    </source>
</evidence>
<evidence type="ECO:0000256" key="7">
    <source>
        <dbReference type="ARBA" id="ARBA00023136"/>
    </source>
</evidence>
<feature type="transmembrane region" description="Helical" evidence="8">
    <location>
        <begin position="255"/>
        <end position="276"/>
    </location>
</feature>
<keyword evidence="6 8" id="KW-1133">Transmembrane helix</keyword>
<feature type="transmembrane region" description="Helical" evidence="8">
    <location>
        <begin position="364"/>
        <end position="383"/>
    </location>
</feature>
<feature type="transmembrane region" description="Helical" evidence="8">
    <location>
        <begin position="338"/>
        <end position="357"/>
    </location>
</feature>
<feature type="transmembrane region" description="Helical" evidence="8">
    <location>
        <begin position="104"/>
        <end position="124"/>
    </location>
</feature>
<dbReference type="PANTHER" id="PTHR33908">
    <property type="entry name" value="MANNOSYLTRANSFERASE YKCB-RELATED"/>
    <property type="match status" value="1"/>
</dbReference>
<name>A0A0G1B9S7_9BACT</name>
<evidence type="ECO:0000259" key="9">
    <source>
        <dbReference type="Pfam" id="PF13231"/>
    </source>
</evidence>
<dbReference type="GO" id="GO:0009103">
    <property type="term" value="P:lipopolysaccharide biosynthetic process"/>
    <property type="evidence" value="ECO:0007669"/>
    <property type="project" value="UniProtKB-ARBA"/>
</dbReference>
<accession>A0A0G1B9S7</accession>
<feature type="transmembrane region" description="Helical" evidence="8">
    <location>
        <begin position="183"/>
        <end position="213"/>
    </location>
</feature>
<dbReference type="GO" id="GO:0016763">
    <property type="term" value="F:pentosyltransferase activity"/>
    <property type="evidence" value="ECO:0007669"/>
    <property type="project" value="TreeGrafter"/>
</dbReference>
<protein>
    <recommendedName>
        <fullName evidence="9">Glycosyltransferase RgtA/B/C/D-like domain-containing protein</fullName>
    </recommendedName>
</protein>
<dbReference type="EMBL" id="LCEJ01000036">
    <property type="protein sequence ID" value="KKS70095.1"/>
    <property type="molecule type" value="Genomic_DNA"/>
</dbReference>
<evidence type="ECO:0000313" key="10">
    <source>
        <dbReference type="EMBL" id="KKS70095.1"/>
    </source>
</evidence>
<feature type="transmembrane region" description="Helical" evidence="8">
    <location>
        <begin position="24"/>
        <end position="44"/>
    </location>
</feature>
<feature type="transmembrane region" description="Helical" evidence="8">
    <location>
        <begin position="225"/>
        <end position="243"/>
    </location>
</feature>
<keyword evidence="2" id="KW-1003">Cell membrane</keyword>
<feature type="transmembrane region" description="Helical" evidence="8">
    <location>
        <begin position="315"/>
        <end position="332"/>
    </location>
</feature>
<comment type="caution">
    <text evidence="10">The sequence shown here is derived from an EMBL/GenBank/DDBJ whole genome shotgun (WGS) entry which is preliminary data.</text>
</comment>
<evidence type="ECO:0000256" key="1">
    <source>
        <dbReference type="ARBA" id="ARBA00004651"/>
    </source>
</evidence>
<evidence type="ECO:0000256" key="2">
    <source>
        <dbReference type="ARBA" id="ARBA00022475"/>
    </source>
</evidence>
<dbReference type="InterPro" id="IPR050297">
    <property type="entry name" value="LipidA_mod_glycosyltrf_83"/>
</dbReference>
<feature type="transmembrane region" description="Helical" evidence="8">
    <location>
        <begin position="133"/>
        <end position="153"/>
    </location>
</feature>
<dbReference type="InterPro" id="IPR038731">
    <property type="entry name" value="RgtA/B/C-like"/>
</dbReference>
<keyword evidence="5 8" id="KW-0812">Transmembrane</keyword>
<evidence type="ECO:0000313" key="11">
    <source>
        <dbReference type="Proteomes" id="UP000034785"/>
    </source>
</evidence>
<dbReference type="Pfam" id="PF13231">
    <property type="entry name" value="PMT_2"/>
    <property type="match status" value="1"/>
</dbReference>
<gene>
    <name evidence="10" type="ORF">UV41_C0036G0009</name>
</gene>
<keyword evidence="3" id="KW-0328">Glycosyltransferase</keyword>
<comment type="subcellular location">
    <subcellularLocation>
        <location evidence="1">Cell membrane</location>
        <topology evidence="1">Multi-pass membrane protein</topology>
    </subcellularLocation>
</comment>
<evidence type="ECO:0000256" key="6">
    <source>
        <dbReference type="ARBA" id="ARBA00022989"/>
    </source>
</evidence>
<sequence>MVILSARKWSQALKNDILITVRKYRTIILLLGIFLLALLLRFLYFPQNIYFGFDQARDAFATLGILKGDLKIVGPPTGVEGLFHGPLYYYLYAPFYFLSNGDPAYAAGFLRVANALGVFLIFLVGKTIFDKKVGFLAAFLFAISFEQTQYALYFNHPSLAVLSVTLFYFGLSLLLFHKQQKGLILALLGLGLSLQFEFVLIYLFFTALVLGIVFHRSIPKVSLKVFLVSLGGFLITTCSFILAEVIFNFRVLKNLTSIVGGAGGNFSVLDNFYILITRLVSDNIVSHNSGTVLALLFLTILFLGFLKNSNNRPKLIFLLIWILGGIIPYINNKSQTPLYYYSAGAGVGLLILYSFFIDKVWEKAKVLALVLILIPIVSNLSLIRQNNPGGVIPTINVQSGMLLSDEKQVVDYIYNSVLGDKFSVSALTMPLQVNTTWSYLFQWYGQKEYGFLPVWGENTAAGYPGNLKVITAKSTLPDTRFLIIEPTRGIRQGLIDNFLREEGYFTKVLEEKKIGEFIVQRRKPF</sequence>
<evidence type="ECO:0000256" key="4">
    <source>
        <dbReference type="ARBA" id="ARBA00022679"/>
    </source>
</evidence>
<feature type="transmembrane region" description="Helical" evidence="8">
    <location>
        <begin position="288"/>
        <end position="306"/>
    </location>
</feature>